<keyword evidence="10" id="KW-1185">Reference proteome</keyword>
<keyword evidence="2 8" id="KW-1003">Cell membrane</keyword>
<feature type="transmembrane region" description="Helical" evidence="8">
    <location>
        <begin position="47"/>
        <end position="69"/>
    </location>
</feature>
<dbReference type="HOGENOM" id="CLU_738369_0_0_1"/>
<reference evidence="9 10" key="2">
    <citation type="journal article" date="2010" name="Nucleic Acids Res.">
        <title>BeetleBase in 2010: revisions to provide comprehensive genomic information for Tribolium castaneum.</title>
        <authorList>
            <person name="Kim H.S."/>
            <person name="Murphy T."/>
            <person name="Xia J."/>
            <person name="Caragea D."/>
            <person name="Park Y."/>
            <person name="Beeman R.W."/>
            <person name="Lorenzen M.D."/>
            <person name="Butcher S."/>
            <person name="Manak J.R."/>
            <person name="Brown S.J."/>
        </authorList>
    </citation>
    <scope>GENOME REANNOTATION</scope>
    <source>
        <strain evidence="9 10">Georgia GA2</strain>
    </source>
</reference>
<evidence type="ECO:0000256" key="4">
    <source>
        <dbReference type="ARBA" id="ARBA00022989"/>
    </source>
</evidence>
<dbReference type="InParanoid" id="D6WQU8"/>
<comment type="similarity">
    <text evidence="8">Belongs to the insect chemoreceptor superfamily. Gustatory receptor (GR) family.</text>
</comment>
<sequence length="379" mass="43293">MFKTVTREKVFQKFTSSIRMLLIQGQIFGLITFGCSNRCFFPSKIRICWNVLLNCVYLFLCGFCVYEFASDERIKLVIKAIIIMILSGCIIFTEGIWICSLIHRKKIVKFLDGIMAFDIQLKQVVNYKKKKFQRMVVARYVYYATIFTIITATSSFVTIHNVIGQFLGYFIGLITFVMSQHCVELVSMIKARFVVVNQQIGGIVTYFSTNLPKRETEVRKKSLDFGKLCSLHHHLSKLIKSFNEIYGVPLLLFFGLNFLIITQAMFLVVGQLQASQIHWQKIIIIVMSSVTYGIDTVAVCDACYSTIEEATRSGELIHKIETENHDVIDEIEMFSLQIANEQVEFSAAGFFPINYTLIFSIIGGVTTYIIILIQLSTTL</sequence>
<protein>
    <recommendedName>
        <fullName evidence="8">Gustatory receptor</fullName>
    </recommendedName>
</protein>
<keyword evidence="5 8" id="KW-0472">Membrane</keyword>
<evidence type="ECO:0000313" key="10">
    <source>
        <dbReference type="Proteomes" id="UP000007266"/>
    </source>
</evidence>
<evidence type="ECO:0000256" key="1">
    <source>
        <dbReference type="ARBA" id="ARBA00004651"/>
    </source>
</evidence>
<dbReference type="GO" id="GO:0007635">
    <property type="term" value="P:chemosensory behavior"/>
    <property type="evidence" value="ECO:0000318"/>
    <property type="project" value="GO_Central"/>
</dbReference>
<dbReference type="InterPro" id="IPR013604">
    <property type="entry name" value="7TM_chemorcpt"/>
</dbReference>
<comment type="subcellular location">
    <subcellularLocation>
        <location evidence="1 8">Cell membrane</location>
        <topology evidence="1 8">Multi-pass membrane protein</topology>
    </subcellularLocation>
</comment>
<dbReference type="PANTHER" id="PTHR21143">
    <property type="entry name" value="INVERTEBRATE GUSTATORY RECEPTOR"/>
    <property type="match status" value="1"/>
</dbReference>
<keyword evidence="7 8" id="KW-0807">Transducer</keyword>
<keyword evidence="6 8" id="KW-0675">Receptor</keyword>
<accession>D6WQU8</accession>
<name>D6WQU8_TRICA</name>
<dbReference type="GO" id="GO:0005886">
    <property type="term" value="C:plasma membrane"/>
    <property type="evidence" value="ECO:0007669"/>
    <property type="project" value="UniProtKB-SubCell"/>
</dbReference>
<dbReference type="PhylomeDB" id="D6WQU8"/>
<keyword evidence="3 8" id="KW-0812">Transmembrane</keyword>
<dbReference type="Pfam" id="PF08395">
    <property type="entry name" value="7tm_7"/>
    <property type="match status" value="1"/>
</dbReference>
<dbReference type="PANTHER" id="PTHR21143:SF133">
    <property type="entry name" value="GUSTATORY AND PHEROMONE RECEPTOR 32A-RELATED"/>
    <property type="match status" value="1"/>
</dbReference>
<dbReference type="PROSITE" id="PS51257">
    <property type="entry name" value="PROKAR_LIPOPROTEIN"/>
    <property type="match status" value="1"/>
</dbReference>
<evidence type="ECO:0000256" key="7">
    <source>
        <dbReference type="ARBA" id="ARBA00023224"/>
    </source>
</evidence>
<feature type="transmembrane region" description="Helical" evidence="8">
    <location>
        <begin position="166"/>
        <end position="183"/>
    </location>
</feature>
<dbReference type="GO" id="GO:0030424">
    <property type="term" value="C:axon"/>
    <property type="evidence" value="ECO:0000318"/>
    <property type="project" value="GO_Central"/>
</dbReference>
<feature type="transmembrane region" description="Helical" evidence="8">
    <location>
        <begin position="245"/>
        <end position="269"/>
    </location>
</feature>
<reference evidence="9 10" key="1">
    <citation type="journal article" date="2008" name="Nature">
        <title>The genome of the model beetle and pest Tribolium castaneum.</title>
        <authorList>
            <consortium name="Tribolium Genome Sequencing Consortium"/>
            <person name="Richards S."/>
            <person name="Gibbs R.A."/>
            <person name="Weinstock G.M."/>
            <person name="Brown S.J."/>
            <person name="Denell R."/>
            <person name="Beeman R.W."/>
            <person name="Gibbs R."/>
            <person name="Beeman R.W."/>
            <person name="Brown S.J."/>
            <person name="Bucher G."/>
            <person name="Friedrich M."/>
            <person name="Grimmelikhuijzen C.J."/>
            <person name="Klingler M."/>
            <person name="Lorenzen M."/>
            <person name="Richards S."/>
            <person name="Roth S."/>
            <person name="Schroder R."/>
            <person name="Tautz D."/>
            <person name="Zdobnov E.M."/>
            <person name="Muzny D."/>
            <person name="Gibbs R.A."/>
            <person name="Weinstock G.M."/>
            <person name="Attaway T."/>
            <person name="Bell S."/>
            <person name="Buhay C.J."/>
            <person name="Chandrabose M.N."/>
            <person name="Chavez D."/>
            <person name="Clerk-Blankenburg K.P."/>
            <person name="Cree A."/>
            <person name="Dao M."/>
            <person name="Davis C."/>
            <person name="Chacko J."/>
            <person name="Dinh H."/>
            <person name="Dugan-Rocha S."/>
            <person name="Fowler G."/>
            <person name="Garner T.T."/>
            <person name="Garnes J."/>
            <person name="Gnirke A."/>
            <person name="Hawes A."/>
            <person name="Hernandez J."/>
            <person name="Hines S."/>
            <person name="Holder M."/>
            <person name="Hume J."/>
            <person name="Jhangiani S.N."/>
            <person name="Joshi V."/>
            <person name="Khan Z.M."/>
            <person name="Jackson L."/>
            <person name="Kovar C."/>
            <person name="Kowis A."/>
            <person name="Lee S."/>
            <person name="Lewis L.R."/>
            <person name="Margolis J."/>
            <person name="Morgan M."/>
            <person name="Nazareth L.V."/>
            <person name="Nguyen N."/>
            <person name="Okwuonu G."/>
            <person name="Parker D."/>
            <person name="Richards S."/>
            <person name="Ruiz S.J."/>
            <person name="Santibanez J."/>
            <person name="Savard J."/>
            <person name="Scherer S.E."/>
            <person name="Schneider B."/>
            <person name="Sodergren E."/>
            <person name="Tautz D."/>
            <person name="Vattahil S."/>
            <person name="Villasana D."/>
            <person name="White C.S."/>
            <person name="Wright R."/>
            <person name="Park Y."/>
            <person name="Beeman R.W."/>
            <person name="Lord J."/>
            <person name="Oppert B."/>
            <person name="Lorenzen M."/>
            <person name="Brown S."/>
            <person name="Wang L."/>
            <person name="Savard J."/>
            <person name="Tautz D."/>
            <person name="Richards S."/>
            <person name="Weinstock G."/>
            <person name="Gibbs R.A."/>
            <person name="Liu Y."/>
            <person name="Worley K."/>
            <person name="Weinstock G."/>
            <person name="Elsik C.G."/>
            <person name="Reese J.T."/>
            <person name="Elhaik E."/>
            <person name="Landan G."/>
            <person name="Graur D."/>
            <person name="Arensburger P."/>
            <person name="Atkinson P."/>
            <person name="Beeman R.W."/>
            <person name="Beidler J."/>
            <person name="Brown S.J."/>
            <person name="Demuth J.P."/>
            <person name="Drury D.W."/>
            <person name="Du Y.Z."/>
            <person name="Fujiwara H."/>
            <person name="Lorenzen M."/>
            <person name="Maselli V."/>
            <person name="Osanai M."/>
            <person name="Park Y."/>
            <person name="Robertson H.M."/>
            <person name="Tu Z."/>
            <person name="Wang J.J."/>
            <person name="Wang S."/>
            <person name="Richards S."/>
            <person name="Song H."/>
            <person name="Zhang L."/>
            <person name="Sodergren E."/>
            <person name="Werner D."/>
            <person name="Stanke M."/>
            <person name="Morgenstern B."/>
            <person name="Solovyev V."/>
            <person name="Kosarev P."/>
            <person name="Brown G."/>
            <person name="Chen H.C."/>
            <person name="Ermolaeva O."/>
            <person name="Hlavina W."/>
            <person name="Kapustin Y."/>
            <person name="Kiryutin B."/>
            <person name="Kitts P."/>
            <person name="Maglott D."/>
            <person name="Pruitt K."/>
            <person name="Sapojnikov V."/>
            <person name="Souvorov A."/>
            <person name="Mackey A.J."/>
            <person name="Waterhouse R.M."/>
            <person name="Wyder S."/>
            <person name="Zdobnov E.M."/>
            <person name="Zdobnov E.M."/>
            <person name="Wyder S."/>
            <person name="Kriventseva E.V."/>
            <person name="Kadowaki T."/>
            <person name="Bork P."/>
            <person name="Aranda M."/>
            <person name="Bao R."/>
            <person name="Beermann A."/>
            <person name="Berns N."/>
            <person name="Bolognesi R."/>
            <person name="Bonneton F."/>
            <person name="Bopp D."/>
            <person name="Brown S.J."/>
            <person name="Bucher G."/>
            <person name="Butts T."/>
            <person name="Chaumot A."/>
            <person name="Denell R.E."/>
            <person name="Ferrier D.E."/>
            <person name="Friedrich M."/>
            <person name="Gordon C.M."/>
            <person name="Jindra M."/>
            <person name="Klingler M."/>
            <person name="Lan Q."/>
            <person name="Lattorff H.M."/>
            <person name="Laudet V."/>
            <person name="von Levetsow C."/>
            <person name="Liu Z."/>
            <person name="Lutz R."/>
            <person name="Lynch J.A."/>
            <person name="da Fonseca R.N."/>
            <person name="Posnien N."/>
            <person name="Reuter R."/>
            <person name="Roth S."/>
            <person name="Savard J."/>
            <person name="Schinko J.B."/>
            <person name="Schmitt C."/>
            <person name="Schoppmeier M."/>
            <person name="Schroder R."/>
            <person name="Shippy T.D."/>
            <person name="Simonnet F."/>
            <person name="Marques-Souza H."/>
            <person name="Tautz D."/>
            <person name="Tomoyasu Y."/>
            <person name="Trauner J."/>
            <person name="Van der Zee M."/>
            <person name="Vervoort M."/>
            <person name="Wittkopp N."/>
            <person name="Wimmer E.A."/>
            <person name="Yang X."/>
            <person name="Jones A.K."/>
            <person name="Sattelle D.B."/>
            <person name="Ebert P.R."/>
            <person name="Nelson D."/>
            <person name="Scott J.G."/>
            <person name="Beeman R.W."/>
            <person name="Muthukrishnan S."/>
            <person name="Kramer K.J."/>
            <person name="Arakane Y."/>
            <person name="Beeman R.W."/>
            <person name="Zhu Q."/>
            <person name="Hogenkamp D."/>
            <person name="Dixit R."/>
            <person name="Oppert B."/>
            <person name="Jiang H."/>
            <person name="Zou Z."/>
            <person name="Marshall J."/>
            <person name="Elpidina E."/>
            <person name="Vinokurov K."/>
            <person name="Oppert C."/>
            <person name="Zou Z."/>
            <person name="Evans J."/>
            <person name="Lu Z."/>
            <person name="Zhao P."/>
            <person name="Sumathipala N."/>
            <person name="Altincicek B."/>
            <person name="Vilcinskas A."/>
            <person name="Williams M."/>
            <person name="Hultmark D."/>
            <person name="Hetru C."/>
            <person name="Jiang H."/>
            <person name="Grimmelikhuijzen C.J."/>
            <person name="Hauser F."/>
            <person name="Cazzamali G."/>
            <person name="Williamson M."/>
            <person name="Park Y."/>
            <person name="Li B."/>
            <person name="Tanaka Y."/>
            <person name="Predel R."/>
            <person name="Neupert S."/>
            <person name="Schachtner J."/>
            <person name="Verleyen P."/>
            <person name="Raible F."/>
            <person name="Bork P."/>
            <person name="Friedrich M."/>
            <person name="Walden K.K."/>
            <person name="Robertson H.M."/>
            <person name="Angeli S."/>
            <person name="Foret S."/>
            <person name="Bucher G."/>
            <person name="Schuetz S."/>
            <person name="Maleszka R."/>
            <person name="Wimmer E.A."/>
            <person name="Beeman R.W."/>
            <person name="Lorenzen M."/>
            <person name="Tomoyasu Y."/>
            <person name="Miller S.C."/>
            <person name="Grossmann D."/>
            <person name="Bucher G."/>
        </authorList>
    </citation>
    <scope>NUCLEOTIDE SEQUENCE [LARGE SCALE GENOMIC DNA]</scope>
    <source>
        <strain evidence="9 10">Georgia GA2</strain>
    </source>
</reference>
<organism evidence="9 10">
    <name type="scientific">Tribolium castaneum</name>
    <name type="common">Red flour beetle</name>
    <dbReference type="NCBI Taxonomy" id="7070"/>
    <lineage>
        <taxon>Eukaryota</taxon>
        <taxon>Metazoa</taxon>
        <taxon>Ecdysozoa</taxon>
        <taxon>Arthropoda</taxon>
        <taxon>Hexapoda</taxon>
        <taxon>Insecta</taxon>
        <taxon>Pterygota</taxon>
        <taxon>Neoptera</taxon>
        <taxon>Endopterygota</taxon>
        <taxon>Coleoptera</taxon>
        <taxon>Polyphaga</taxon>
        <taxon>Cucujiformia</taxon>
        <taxon>Tenebrionidae</taxon>
        <taxon>Tenebrionidae incertae sedis</taxon>
        <taxon>Tribolium</taxon>
    </lineage>
</organism>
<dbReference type="GO" id="GO:0050909">
    <property type="term" value="P:sensory perception of taste"/>
    <property type="evidence" value="ECO:0007669"/>
    <property type="project" value="InterPro"/>
</dbReference>
<dbReference type="GO" id="GO:0043025">
    <property type="term" value="C:neuronal cell body"/>
    <property type="evidence" value="ECO:0000318"/>
    <property type="project" value="GO_Central"/>
</dbReference>
<evidence type="ECO:0000313" key="9">
    <source>
        <dbReference type="EMBL" id="EFA07618.1"/>
    </source>
</evidence>
<keyword evidence="4 8" id="KW-1133">Transmembrane helix</keyword>
<dbReference type="Proteomes" id="UP000007266">
    <property type="component" value="Linkage group 7"/>
</dbReference>
<dbReference type="OMA" id="MTSFMKQ"/>
<dbReference type="GO" id="GO:0007165">
    <property type="term" value="P:signal transduction"/>
    <property type="evidence" value="ECO:0007669"/>
    <property type="project" value="UniProtKB-KW"/>
</dbReference>
<feature type="transmembrane region" description="Helical" evidence="8">
    <location>
        <begin position="81"/>
        <end position="102"/>
    </location>
</feature>
<comment type="function">
    <text evidence="8">Gustatory receptor which mediates acceptance or avoidance behavior, depending on its substrates.</text>
</comment>
<evidence type="ECO:0000256" key="2">
    <source>
        <dbReference type="ARBA" id="ARBA00022475"/>
    </source>
</evidence>
<dbReference type="GO" id="GO:0030425">
    <property type="term" value="C:dendrite"/>
    <property type="evidence" value="ECO:0000318"/>
    <property type="project" value="GO_Central"/>
</dbReference>
<proteinExistence type="inferred from homology"/>
<dbReference type="eggNOG" id="ENOG502SY6Y">
    <property type="taxonomic scope" value="Eukaryota"/>
</dbReference>
<evidence type="ECO:0000256" key="6">
    <source>
        <dbReference type="ARBA" id="ARBA00023170"/>
    </source>
</evidence>
<feature type="transmembrane region" description="Helical" evidence="8">
    <location>
        <begin position="20"/>
        <end position="40"/>
    </location>
</feature>
<feature type="transmembrane region" description="Helical" evidence="8">
    <location>
        <begin position="353"/>
        <end position="373"/>
    </location>
</feature>
<evidence type="ECO:0000256" key="3">
    <source>
        <dbReference type="ARBA" id="ARBA00022692"/>
    </source>
</evidence>
<dbReference type="EMBL" id="KQ971351">
    <property type="protein sequence ID" value="EFA07618.1"/>
    <property type="molecule type" value="Genomic_DNA"/>
</dbReference>
<evidence type="ECO:0000256" key="8">
    <source>
        <dbReference type="RuleBase" id="RU363108"/>
    </source>
</evidence>
<evidence type="ECO:0000256" key="5">
    <source>
        <dbReference type="ARBA" id="ARBA00023136"/>
    </source>
</evidence>
<dbReference type="FunCoup" id="D6WQU8">
    <property type="interactions" value="20"/>
</dbReference>
<feature type="transmembrane region" description="Helical" evidence="8">
    <location>
        <begin position="140"/>
        <end position="160"/>
    </location>
</feature>
<dbReference type="GO" id="GO:0008049">
    <property type="term" value="P:male courtship behavior"/>
    <property type="evidence" value="ECO:0000318"/>
    <property type="project" value="GO_Central"/>
</dbReference>
<gene>
    <name evidence="9" type="primary">AUGUSTUS-3.0.2_30213</name>
    <name evidence="9" type="ORF">TcasGA2_TC030213</name>
</gene>
<dbReference type="AlphaFoldDB" id="D6WQU8"/>